<proteinExistence type="inferred from homology"/>
<accession>A0A8H4AXW0</accession>
<dbReference type="SUPFAM" id="SSF49764">
    <property type="entry name" value="HSP20-like chaperones"/>
    <property type="match status" value="1"/>
</dbReference>
<dbReference type="Pfam" id="PF00011">
    <property type="entry name" value="HSP20"/>
    <property type="match status" value="1"/>
</dbReference>
<dbReference type="Proteomes" id="UP000439903">
    <property type="component" value="Unassembled WGS sequence"/>
</dbReference>
<comment type="caution">
    <text evidence="5">The sequence shown here is derived from an EMBL/GenBank/DDBJ whole genome shotgun (WGS) entry which is preliminary data.</text>
</comment>
<comment type="similarity">
    <text evidence="2 3">Belongs to the small heat shock protein (HSP20) family.</text>
</comment>
<gene>
    <name evidence="5" type="ORF">F8M41_004425</name>
</gene>
<dbReference type="EMBL" id="WTPW01000141">
    <property type="protein sequence ID" value="KAF0542799.1"/>
    <property type="molecule type" value="Genomic_DNA"/>
</dbReference>
<dbReference type="PANTHER" id="PTHR11527">
    <property type="entry name" value="HEAT-SHOCK PROTEIN 20 FAMILY MEMBER"/>
    <property type="match status" value="1"/>
</dbReference>
<dbReference type="Gene3D" id="2.60.40.790">
    <property type="match status" value="1"/>
</dbReference>
<dbReference type="InterPro" id="IPR002068">
    <property type="entry name" value="A-crystallin/Hsp20_dom"/>
</dbReference>
<keyword evidence="6" id="KW-1185">Reference proteome</keyword>
<evidence type="ECO:0000256" key="3">
    <source>
        <dbReference type="RuleBase" id="RU003616"/>
    </source>
</evidence>
<reference evidence="5 6" key="1">
    <citation type="journal article" date="2019" name="Environ. Microbiol.">
        <title>At the nexus of three kingdoms: the genome of the mycorrhizal fungus Gigaspora margarita provides insights into plant, endobacterial and fungal interactions.</title>
        <authorList>
            <person name="Venice F."/>
            <person name="Ghignone S."/>
            <person name="Salvioli di Fossalunga A."/>
            <person name="Amselem J."/>
            <person name="Novero M."/>
            <person name="Xianan X."/>
            <person name="Sedzielewska Toro K."/>
            <person name="Morin E."/>
            <person name="Lipzen A."/>
            <person name="Grigoriev I.V."/>
            <person name="Henrissat B."/>
            <person name="Martin F.M."/>
            <person name="Bonfante P."/>
        </authorList>
    </citation>
    <scope>NUCLEOTIDE SEQUENCE [LARGE SCALE GENOMIC DNA]</scope>
    <source>
        <strain evidence="5 6">BEG34</strain>
    </source>
</reference>
<dbReference type="InterPro" id="IPR031107">
    <property type="entry name" value="Small_HSP"/>
</dbReference>
<keyword evidence="1" id="KW-0346">Stress response</keyword>
<evidence type="ECO:0000313" key="5">
    <source>
        <dbReference type="EMBL" id="KAF0542799.1"/>
    </source>
</evidence>
<dbReference type="AlphaFoldDB" id="A0A8H4AXW0"/>
<dbReference type="InterPro" id="IPR008978">
    <property type="entry name" value="HSP20-like_chaperone"/>
</dbReference>
<organism evidence="5 6">
    <name type="scientific">Gigaspora margarita</name>
    <dbReference type="NCBI Taxonomy" id="4874"/>
    <lineage>
        <taxon>Eukaryota</taxon>
        <taxon>Fungi</taxon>
        <taxon>Fungi incertae sedis</taxon>
        <taxon>Mucoromycota</taxon>
        <taxon>Glomeromycotina</taxon>
        <taxon>Glomeromycetes</taxon>
        <taxon>Diversisporales</taxon>
        <taxon>Gigasporaceae</taxon>
        <taxon>Gigaspora</taxon>
    </lineage>
</organism>
<evidence type="ECO:0000259" key="4">
    <source>
        <dbReference type="PROSITE" id="PS01031"/>
    </source>
</evidence>
<protein>
    <submittedName>
        <fullName evidence="5">HSP20-like chaperone</fullName>
    </submittedName>
</protein>
<dbReference type="PROSITE" id="PS01031">
    <property type="entry name" value="SHSP"/>
    <property type="match status" value="1"/>
</dbReference>
<feature type="domain" description="SHSP" evidence="4">
    <location>
        <begin position="57"/>
        <end position="167"/>
    </location>
</feature>
<evidence type="ECO:0000313" key="6">
    <source>
        <dbReference type="Proteomes" id="UP000439903"/>
    </source>
</evidence>
<evidence type="ECO:0000256" key="2">
    <source>
        <dbReference type="PROSITE-ProRule" id="PRU00285"/>
    </source>
</evidence>
<name>A0A8H4AXW0_GIGMA</name>
<evidence type="ECO:0000256" key="1">
    <source>
        <dbReference type="ARBA" id="ARBA00023016"/>
    </source>
</evidence>
<dbReference type="OrthoDB" id="1431247at2759"/>
<dbReference type="CDD" id="cd06464">
    <property type="entry name" value="ACD_sHsps-like"/>
    <property type="match status" value="1"/>
</dbReference>
<sequence length="167" mass="19194">MIKCSAYVRVSVRGFSHPQNKEIEKRFGRFENSVSRLFDDFFRDFTDVKRSGNVQRSNRGLRIPPLDVHEGDKEFVVNAELPGVTKEQINLDVRDGALYISGETKQDEKYKEGNTHIQERRYGAFSRTITLPRNVKTEAICAKFENGILEVKIPKDDKPSGMKIDIK</sequence>